<comment type="caution">
    <text evidence="2">The sequence shown here is derived from an EMBL/GenBank/DDBJ whole genome shotgun (WGS) entry which is preliminary data.</text>
</comment>
<keyword evidence="3" id="KW-1185">Reference proteome</keyword>
<accession>A0A8T0G850</accession>
<proteinExistence type="predicted"/>
<dbReference type="EMBL" id="CM026433">
    <property type="protein sequence ID" value="KAG0555433.1"/>
    <property type="molecule type" value="Genomic_DNA"/>
</dbReference>
<dbReference type="Proteomes" id="UP000822688">
    <property type="component" value="Chromosome 12"/>
</dbReference>
<evidence type="ECO:0000313" key="3">
    <source>
        <dbReference type="Proteomes" id="UP000822688"/>
    </source>
</evidence>
<evidence type="ECO:0000313" key="2">
    <source>
        <dbReference type="EMBL" id="KAG0555433.1"/>
    </source>
</evidence>
<keyword evidence="1" id="KW-1133">Transmembrane helix</keyword>
<evidence type="ECO:0008006" key="4">
    <source>
        <dbReference type="Google" id="ProtNLM"/>
    </source>
</evidence>
<organism evidence="2 3">
    <name type="scientific">Ceratodon purpureus</name>
    <name type="common">Fire moss</name>
    <name type="synonym">Dicranum purpureum</name>
    <dbReference type="NCBI Taxonomy" id="3225"/>
    <lineage>
        <taxon>Eukaryota</taxon>
        <taxon>Viridiplantae</taxon>
        <taxon>Streptophyta</taxon>
        <taxon>Embryophyta</taxon>
        <taxon>Bryophyta</taxon>
        <taxon>Bryophytina</taxon>
        <taxon>Bryopsida</taxon>
        <taxon>Dicranidae</taxon>
        <taxon>Pseudoditrichales</taxon>
        <taxon>Ditrichaceae</taxon>
        <taxon>Ceratodon</taxon>
    </lineage>
</organism>
<keyword evidence="1" id="KW-0472">Membrane</keyword>
<keyword evidence="1" id="KW-0812">Transmembrane</keyword>
<dbReference type="AlphaFoldDB" id="A0A8T0G850"/>
<protein>
    <recommendedName>
        <fullName evidence="4">Transmembrane protein</fullName>
    </recommendedName>
</protein>
<evidence type="ECO:0000256" key="1">
    <source>
        <dbReference type="SAM" id="Phobius"/>
    </source>
</evidence>
<name>A0A8T0G850_CERPU</name>
<feature type="transmembrane region" description="Helical" evidence="1">
    <location>
        <begin position="45"/>
        <end position="68"/>
    </location>
</feature>
<gene>
    <name evidence="2" type="ORF">KC19_12G168700</name>
</gene>
<reference evidence="2" key="1">
    <citation type="submission" date="2020-06" db="EMBL/GenBank/DDBJ databases">
        <title>WGS assembly of Ceratodon purpureus strain R40.</title>
        <authorList>
            <person name="Carey S.B."/>
            <person name="Jenkins J."/>
            <person name="Shu S."/>
            <person name="Lovell J.T."/>
            <person name="Sreedasyam A."/>
            <person name="Maumus F."/>
            <person name="Tiley G.P."/>
            <person name="Fernandez-Pozo N."/>
            <person name="Barry K."/>
            <person name="Chen C."/>
            <person name="Wang M."/>
            <person name="Lipzen A."/>
            <person name="Daum C."/>
            <person name="Saski C.A."/>
            <person name="Payton A.C."/>
            <person name="Mcbreen J.C."/>
            <person name="Conrad R.E."/>
            <person name="Kollar L.M."/>
            <person name="Olsson S."/>
            <person name="Huttunen S."/>
            <person name="Landis J.B."/>
            <person name="Wickett N.J."/>
            <person name="Johnson M.G."/>
            <person name="Rensing S.A."/>
            <person name="Grimwood J."/>
            <person name="Schmutz J."/>
            <person name="Mcdaniel S.F."/>
        </authorList>
    </citation>
    <scope>NUCLEOTIDE SEQUENCE</scope>
    <source>
        <strain evidence="2">R40</strain>
    </source>
</reference>
<sequence>MLAWLWSSCCADSGELYGSASGAVSPMIAKTQPLSHFLNYVSHLLLALPLTCSLVRVAFVFASVAFLWRRRERERRRGRRERECERCEVKRSVERSQVGVNWPWILDCTGVGERCEEFAGVLRSFFFFFWLRSCSVALRFGWSVLRCGIEVR</sequence>